<protein>
    <submittedName>
        <fullName evidence="1">Uncharacterized protein</fullName>
    </submittedName>
</protein>
<dbReference type="Proteomes" id="UP000799424">
    <property type="component" value="Unassembled WGS sequence"/>
</dbReference>
<evidence type="ECO:0000313" key="1">
    <source>
        <dbReference type="EMBL" id="KAF2823922.1"/>
    </source>
</evidence>
<keyword evidence="2" id="KW-1185">Reference proteome</keyword>
<name>A0A6A6ZS77_9PLEO</name>
<gene>
    <name evidence="1" type="ORF">CC86DRAFT_372090</name>
</gene>
<accession>A0A6A6ZS77</accession>
<dbReference type="EMBL" id="MU006231">
    <property type="protein sequence ID" value="KAF2823922.1"/>
    <property type="molecule type" value="Genomic_DNA"/>
</dbReference>
<proteinExistence type="predicted"/>
<sequence length="141" mass="15652">MVLARAKLRGHEPECRQGEQWMYSSGHSELLRTPVLRKARLRRLLHRYNGILSKLGNTVTVASVFPMLHAAGPLTGSFFCGTTEFLGFHQQQQQGPLPKILQTSVLNSVTPSEAQDSERAGKWLELNAGARSNGFVTRIIP</sequence>
<reference evidence="1" key="1">
    <citation type="journal article" date="2020" name="Stud. Mycol.">
        <title>101 Dothideomycetes genomes: a test case for predicting lifestyles and emergence of pathogens.</title>
        <authorList>
            <person name="Haridas S."/>
            <person name="Albert R."/>
            <person name="Binder M."/>
            <person name="Bloem J."/>
            <person name="Labutti K."/>
            <person name="Salamov A."/>
            <person name="Andreopoulos B."/>
            <person name="Baker S."/>
            <person name="Barry K."/>
            <person name="Bills G."/>
            <person name="Bluhm B."/>
            <person name="Cannon C."/>
            <person name="Castanera R."/>
            <person name="Culley D."/>
            <person name="Daum C."/>
            <person name="Ezra D."/>
            <person name="Gonzalez J."/>
            <person name="Henrissat B."/>
            <person name="Kuo A."/>
            <person name="Liang C."/>
            <person name="Lipzen A."/>
            <person name="Lutzoni F."/>
            <person name="Magnuson J."/>
            <person name="Mondo S."/>
            <person name="Nolan M."/>
            <person name="Ohm R."/>
            <person name="Pangilinan J."/>
            <person name="Park H.-J."/>
            <person name="Ramirez L."/>
            <person name="Alfaro M."/>
            <person name="Sun H."/>
            <person name="Tritt A."/>
            <person name="Yoshinaga Y."/>
            <person name="Zwiers L.-H."/>
            <person name="Turgeon B."/>
            <person name="Goodwin S."/>
            <person name="Spatafora J."/>
            <person name="Crous P."/>
            <person name="Grigoriev I."/>
        </authorList>
    </citation>
    <scope>NUCLEOTIDE SEQUENCE</scope>
    <source>
        <strain evidence="1">CBS 113818</strain>
    </source>
</reference>
<dbReference type="AlphaFoldDB" id="A0A6A6ZS77"/>
<evidence type="ECO:0000313" key="2">
    <source>
        <dbReference type="Proteomes" id="UP000799424"/>
    </source>
</evidence>
<organism evidence="1 2">
    <name type="scientific">Ophiobolus disseminans</name>
    <dbReference type="NCBI Taxonomy" id="1469910"/>
    <lineage>
        <taxon>Eukaryota</taxon>
        <taxon>Fungi</taxon>
        <taxon>Dikarya</taxon>
        <taxon>Ascomycota</taxon>
        <taxon>Pezizomycotina</taxon>
        <taxon>Dothideomycetes</taxon>
        <taxon>Pleosporomycetidae</taxon>
        <taxon>Pleosporales</taxon>
        <taxon>Pleosporineae</taxon>
        <taxon>Phaeosphaeriaceae</taxon>
        <taxon>Ophiobolus</taxon>
    </lineage>
</organism>